<feature type="transmembrane region" description="Helical" evidence="2">
    <location>
        <begin position="363"/>
        <end position="389"/>
    </location>
</feature>
<name>A0A0G4GA78_VITBC</name>
<evidence type="ECO:0000256" key="2">
    <source>
        <dbReference type="SAM" id="Phobius"/>
    </source>
</evidence>
<proteinExistence type="predicted"/>
<accession>A0A0G4GA78</accession>
<feature type="compositionally biased region" description="Basic and acidic residues" evidence="1">
    <location>
        <begin position="585"/>
        <end position="594"/>
    </location>
</feature>
<evidence type="ECO:0000259" key="3">
    <source>
        <dbReference type="Pfam" id="PF13632"/>
    </source>
</evidence>
<dbReference type="InParanoid" id="A0A0G4GA78"/>
<dbReference type="PhylomeDB" id="A0A0G4GA78"/>
<dbReference type="OrthoDB" id="3971593at2759"/>
<evidence type="ECO:0000313" key="5">
    <source>
        <dbReference type="Proteomes" id="UP000041254"/>
    </source>
</evidence>
<protein>
    <recommendedName>
        <fullName evidence="3">Glycosyltransferase 2-like domain-containing protein</fullName>
    </recommendedName>
</protein>
<keyword evidence="2" id="KW-0472">Membrane</keyword>
<feature type="region of interest" description="Disordered" evidence="1">
    <location>
        <begin position="487"/>
        <end position="508"/>
    </location>
</feature>
<reference evidence="4 5" key="1">
    <citation type="submission" date="2014-11" db="EMBL/GenBank/DDBJ databases">
        <authorList>
            <person name="Zhu J."/>
            <person name="Qi W."/>
            <person name="Song R."/>
        </authorList>
    </citation>
    <scope>NUCLEOTIDE SEQUENCE [LARGE SCALE GENOMIC DNA]</scope>
</reference>
<dbReference type="InterPro" id="IPR029044">
    <property type="entry name" value="Nucleotide-diphossugar_trans"/>
</dbReference>
<dbReference type="AlphaFoldDB" id="A0A0G4GA78"/>
<feature type="transmembrane region" description="Helical" evidence="2">
    <location>
        <begin position="49"/>
        <end position="77"/>
    </location>
</feature>
<organism evidence="4 5">
    <name type="scientific">Vitrella brassicaformis (strain CCMP3155)</name>
    <dbReference type="NCBI Taxonomy" id="1169540"/>
    <lineage>
        <taxon>Eukaryota</taxon>
        <taxon>Sar</taxon>
        <taxon>Alveolata</taxon>
        <taxon>Colpodellida</taxon>
        <taxon>Vitrellaceae</taxon>
        <taxon>Vitrella</taxon>
    </lineage>
</organism>
<feature type="transmembrane region" description="Helical" evidence="2">
    <location>
        <begin position="395"/>
        <end position="415"/>
    </location>
</feature>
<dbReference type="EMBL" id="CDMY01000605">
    <property type="protein sequence ID" value="CEM25880.1"/>
    <property type="molecule type" value="Genomic_DNA"/>
</dbReference>
<feature type="region of interest" description="Disordered" evidence="1">
    <location>
        <begin position="546"/>
        <end position="601"/>
    </location>
</feature>
<keyword evidence="5" id="KW-1185">Reference proteome</keyword>
<keyword evidence="2" id="KW-0812">Transmembrane</keyword>
<dbReference type="GO" id="GO:0005737">
    <property type="term" value="C:cytoplasm"/>
    <property type="evidence" value="ECO:0007669"/>
    <property type="project" value="TreeGrafter"/>
</dbReference>
<feature type="transmembrane region" description="Helical" evidence="2">
    <location>
        <begin position="427"/>
        <end position="447"/>
    </location>
</feature>
<sequence>MAALRPVGQLAYWGGLLGLTTCFFFMLWMRGGEKCMFYGVCDELTLTPVSWFVSCLHLVWFVAIFPFFIHLAVGFFLPTSVCFGRKTPRRIAGGMAGRIVSFRVVTKGENPSLVRETCARNIGKLLDRAPFPWIVEVVTDRFLDIRQSFRSFSEDHFEVAERVYEILVPDDYRTEKGTLYKARALNYANRDGMSTLGDDDIVVHLDEETLIDESSIDGIAQFINDNPNRIGIGLIVYGQDLIVNPWMTMADSFRITDDYTKHRLYFTLGAPLLGMKGSFVVMPVSIERGGGGWDLGPDGSITEDAVYVLKAIERKCKFGWVSGVMLEKSPFDLLDFLKQRRRWFHGLWLTALKRDLKLRTRTLLLIVLSFWSLLPVWAVLGLLNFFLYLPYPRTLFMMAIQCAYQGAFMWAYLWGAIFNFSPRRQGWLTYILYVAFTVALIPLWGLMEGCGILYAFLTRPGGFYVVKKELSSMEEIQKQTRLANLKKTKAAKVSDSHPHSHPHNQAASAFPSFTARHCRLDSFMSDNDRSNNGSGAPEPELELPELPVVSSRSEQSALSCFGGDDNDNATKHGSEEANGGEGEGEMERERERIVLKVVDGV</sequence>
<keyword evidence="2" id="KW-1133">Transmembrane helix</keyword>
<dbReference type="Proteomes" id="UP000041254">
    <property type="component" value="Unassembled WGS sequence"/>
</dbReference>
<dbReference type="VEuPathDB" id="CryptoDB:Vbra_2654"/>
<dbReference type="STRING" id="1169540.A0A0G4GA78"/>
<feature type="domain" description="Glycosyltransferase 2-like" evidence="3">
    <location>
        <begin position="201"/>
        <end position="409"/>
    </location>
</feature>
<dbReference type="PANTHER" id="PTHR16779:SF1">
    <property type="entry name" value="BETA-1,4-MANNOSYLTRANSFERASE EGH"/>
    <property type="match status" value="1"/>
</dbReference>
<dbReference type="Pfam" id="PF13632">
    <property type="entry name" value="Glyco_trans_2_3"/>
    <property type="match status" value="1"/>
</dbReference>
<dbReference type="OMA" id="CIENIAV"/>
<dbReference type="InterPro" id="IPR027389">
    <property type="entry name" value="B_mannosylTrfase_Bre-3/Egh"/>
</dbReference>
<dbReference type="SUPFAM" id="SSF53448">
    <property type="entry name" value="Nucleotide-diphospho-sugar transferases"/>
    <property type="match status" value="1"/>
</dbReference>
<feature type="transmembrane region" description="Helical" evidence="2">
    <location>
        <begin position="12"/>
        <end position="29"/>
    </location>
</feature>
<evidence type="ECO:0000256" key="1">
    <source>
        <dbReference type="SAM" id="MobiDB-lite"/>
    </source>
</evidence>
<dbReference type="GO" id="GO:0019187">
    <property type="term" value="F:beta-1,4-mannosyltransferase activity"/>
    <property type="evidence" value="ECO:0007669"/>
    <property type="project" value="InterPro"/>
</dbReference>
<dbReference type="PANTHER" id="PTHR16779">
    <property type="entry name" value="BETA-1,4-MANNOSYLTRANSFERASE EGH"/>
    <property type="match status" value="1"/>
</dbReference>
<dbReference type="InterPro" id="IPR001173">
    <property type="entry name" value="Glyco_trans_2-like"/>
</dbReference>
<gene>
    <name evidence="4" type="ORF">Vbra_2654</name>
</gene>
<evidence type="ECO:0000313" key="4">
    <source>
        <dbReference type="EMBL" id="CEM25880.1"/>
    </source>
</evidence>